<evidence type="ECO:0000313" key="2">
    <source>
        <dbReference type="EMBL" id="SDL13832.1"/>
    </source>
</evidence>
<keyword evidence="3" id="KW-1185">Reference proteome</keyword>
<keyword evidence="2" id="KW-0808">Transferase</keyword>
<gene>
    <name evidence="2" type="ORF">SAMN04488242_0392</name>
</gene>
<evidence type="ECO:0000256" key="1">
    <source>
        <dbReference type="ARBA" id="ARBA00006479"/>
    </source>
</evidence>
<dbReference type="Pfam" id="PF00480">
    <property type="entry name" value="ROK"/>
    <property type="match status" value="1"/>
</dbReference>
<dbReference type="OrthoDB" id="3225083at2"/>
<dbReference type="InterPro" id="IPR036388">
    <property type="entry name" value="WH-like_DNA-bd_sf"/>
</dbReference>
<dbReference type="InterPro" id="IPR049874">
    <property type="entry name" value="ROK_cs"/>
</dbReference>
<dbReference type="STRING" id="686624.SAMN04488242_0392"/>
<dbReference type="SUPFAM" id="SSF46785">
    <property type="entry name" value="Winged helix' DNA-binding domain"/>
    <property type="match status" value="1"/>
</dbReference>
<proteinExistence type="inferred from homology"/>
<dbReference type="Gene3D" id="1.10.10.10">
    <property type="entry name" value="Winged helix-like DNA-binding domain superfamily/Winged helix DNA-binding domain"/>
    <property type="match status" value="1"/>
</dbReference>
<dbReference type="GO" id="GO:0016301">
    <property type="term" value="F:kinase activity"/>
    <property type="evidence" value="ECO:0007669"/>
    <property type="project" value="UniProtKB-KW"/>
</dbReference>
<dbReference type="EMBL" id="FNGP01000001">
    <property type="protein sequence ID" value="SDL13832.1"/>
    <property type="molecule type" value="Genomic_DNA"/>
</dbReference>
<reference evidence="2 3" key="1">
    <citation type="submission" date="2016-10" db="EMBL/GenBank/DDBJ databases">
        <authorList>
            <person name="de Groot N.N."/>
        </authorList>
    </citation>
    <scope>NUCLEOTIDE SEQUENCE [LARGE SCALE GENOMIC DNA]</scope>
    <source>
        <strain evidence="2 3">CGMCC 1.9159</strain>
    </source>
</reference>
<comment type="similarity">
    <text evidence="1">Belongs to the ROK (NagC/XylR) family.</text>
</comment>
<dbReference type="InterPro" id="IPR000600">
    <property type="entry name" value="ROK"/>
</dbReference>
<keyword evidence="2" id="KW-0418">Kinase</keyword>
<accession>A0A1G9HLS5</accession>
<name>A0A1G9HLS5_9ACTN</name>
<protein>
    <submittedName>
        <fullName evidence="2">Sugar kinase of the NBD/HSP70 family, may contain an N-terminal HTH domain</fullName>
    </submittedName>
</protein>
<dbReference type="PANTHER" id="PTHR18964">
    <property type="entry name" value="ROK (REPRESSOR, ORF, KINASE) FAMILY"/>
    <property type="match status" value="1"/>
</dbReference>
<sequence length="379" mass="38811">MSDQPNNRAVVLEAVRNHAPTSRVELAQLTGLTPASITYIVRTLLSDGLVTEVGHSESTGGKRRVLLEINHEARYGLGVQFTRGSIALAVSNLWGAVVGRSRTRSSLTADPHETVAKMAEAAHGLVSSLGIDPAALVAAGVTAPGPLDHTGGTLDAARNLPGWQGFPLRDEFATATGIPTSLHHDASAAAAGEFWSGAARNSRALGLIYMDVGIGAGLILDGQPVAGASGNAGEFGHLAVDRGGPMCRCGGRGCLEAVAGPHAVESAYEALTGRRQSYHRIGSAALADNQEALSVIQASADTMGTAVLSLANVLDLDHVVLAGPGFGEVASLYVQAISSKLGHAFASRNAHSIQVGISLNMRDAAAVGASVLALRAHLV</sequence>
<dbReference type="PROSITE" id="PS01125">
    <property type="entry name" value="ROK"/>
    <property type="match status" value="1"/>
</dbReference>
<dbReference type="AlphaFoldDB" id="A0A1G9HLS5"/>
<evidence type="ECO:0000313" key="3">
    <source>
        <dbReference type="Proteomes" id="UP000199475"/>
    </source>
</evidence>
<dbReference type="Gene3D" id="3.30.420.40">
    <property type="match status" value="2"/>
</dbReference>
<dbReference type="InterPro" id="IPR036390">
    <property type="entry name" value="WH_DNA-bd_sf"/>
</dbReference>
<dbReference type="Pfam" id="PF13412">
    <property type="entry name" value="HTH_24"/>
    <property type="match status" value="1"/>
</dbReference>
<dbReference type="SUPFAM" id="SSF53067">
    <property type="entry name" value="Actin-like ATPase domain"/>
    <property type="match status" value="1"/>
</dbReference>
<dbReference type="Proteomes" id="UP000199475">
    <property type="component" value="Unassembled WGS sequence"/>
</dbReference>
<dbReference type="RefSeq" id="WP_093248459.1">
    <property type="nucleotide sequence ID" value="NZ_FNGP01000001.1"/>
</dbReference>
<organism evidence="2 3">
    <name type="scientific">Tessaracoccus oleiagri</name>
    <dbReference type="NCBI Taxonomy" id="686624"/>
    <lineage>
        <taxon>Bacteria</taxon>
        <taxon>Bacillati</taxon>
        <taxon>Actinomycetota</taxon>
        <taxon>Actinomycetes</taxon>
        <taxon>Propionibacteriales</taxon>
        <taxon>Propionibacteriaceae</taxon>
        <taxon>Tessaracoccus</taxon>
    </lineage>
</organism>
<dbReference type="PANTHER" id="PTHR18964:SF149">
    <property type="entry name" value="BIFUNCTIONAL UDP-N-ACETYLGLUCOSAMINE 2-EPIMERASE_N-ACETYLMANNOSAMINE KINASE"/>
    <property type="match status" value="1"/>
</dbReference>
<dbReference type="InterPro" id="IPR043129">
    <property type="entry name" value="ATPase_NBD"/>
</dbReference>